<protein>
    <submittedName>
        <fullName evidence="3">Uncharacterized protein</fullName>
    </submittedName>
</protein>
<accession>A0ABD3RHW4</accession>
<evidence type="ECO:0000313" key="4">
    <source>
        <dbReference type="Proteomes" id="UP001530377"/>
    </source>
</evidence>
<proteinExistence type="predicted"/>
<name>A0ABD3RHW4_9STRA</name>
<evidence type="ECO:0000256" key="2">
    <source>
        <dbReference type="SAM" id="SignalP"/>
    </source>
</evidence>
<sequence>MATTRRRRGPAPRHRGLRPLLLVVSLCAMRGGEGGDAGMMMAFLSPPAAGPTSRANRPTSSSSSSSSVLSVISNCRRTQRRRDPSGGVRVGRGTTTRMPSASRAIESGDADAEAAAVAHDDDDDVKAPSRRSPSIVNSIRSTLRHRTGISISALRSTLRAATGFSLTALRSTLRAATGISLSGVVRDVMRVVLECLTPASRYFLQPFLIAYYVPLMIVRYRLVGPTSTYDEDGRRHHEVIVEGWRRAVEAAERANADGYWPVHLNEDGTITTSLPPDVDDIIDLADGIEMSVAAAAATTETETFATS</sequence>
<gene>
    <name evidence="3" type="ORF">ACHAXA_011330</name>
</gene>
<feature type="signal peptide" evidence="2">
    <location>
        <begin position="1"/>
        <end position="34"/>
    </location>
</feature>
<dbReference type="EMBL" id="JALLPB020000265">
    <property type="protein sequence ID" value="KAL3811366.1"/>
    <property type="molecule type" value="Genomic_DNA"/>
</dbReference>
<feature type="compositionally biased region" description="Low complexity" evidence="1">
    <location>
        <begin position="60"/>
        <end position="73"/>
    </location>
</feature>
<evidence type="ECO:0000313" key="3">
    <source>
        <dbReference type="EMBL" id="KAL3811366.1"/>
    </source>
</evidence>
<keyword evidence="2" id="KW-0732">Signal</keyword>
<evidence type="ECO:0000256" key="1">
    <source>
        <dbReference type="SAM" id="MobiDB-lite"/>
    </source>
</evidence>
<comment type="caution">
    <text evidence="3">The sequence shown here is derived from an EMBL/GenBank/DDBJ whole genome shotgun (WGS) entry which is preliminary data.</text>
</comment>
<feature type="region of interest" description="Disordered" evidence="1">
    <location>
        <begin position="48"/>
        <end position="132"/>
    </location>
</feature>
<dbReference type="AlphaFoldDB" id="A0ABD3RHW4"/>
<dbReference type="Proteomes" id="UP001530377">
    <property type="component" value="Unassembled WGS sequence"/>
</dbReference>
<keyword evidence="4" id="KW-1185">Reference proteome</keyword>
<organism evidence="3 4">
    <name type="scientific">Cyclostephanos tholiformis</name>
    <dbReference type="NCBI Taxonomy" id="382380"/>
    <lineage>
        <taxon>Eukaryota</taxon>
        <taxon>Sar</taxon>
        <taxon>Stramenopiles</taxon>
        <taxon>Ochrophyta</taxon>
        <taxon>Bacillariophyta</taxon>
        <taxon>Coscinodiscophyceae</taxon>
        <taxon>Thalassiosirophycidae</taxon>
        <taxon>Stephanodiscales</taxon>
        <taxon>Stephanodiscaceae</taxon>
        <taxon>Cyclostephanos</taxon>
    </lineage>
</organism>
<reference evidence="3 4" key="1">
    <citation type="submission" date="2024-10" db="EMBL/GenBank/DDBJ databases">
        <title>Updated reference genomes for cyclostephanoid diatoms.</title>
        <authorList>
            <person name="Roberts W.R."/>
            <person name="Alverson A.J."/>
        </authorList>
    </citation>
    <scope>NUCLEOTIDE SEQUENCE [LARGE SCALE GENOMIC DNA]</scope>
    <source>
        <strain evidence="3 4">AJA228-03</strain>
    </source>
</reference>
<feature type="chain" id="PRO_5044833561" evidence="2">
    <location>
        <begin position="35"/>
        <end position="307"/>
    </location>
</feature>